<dbReference type="Proteomes" id="UP000218542">
    <property type="component" value="Unassembled WGS sequence"/>
</dbReference>
<keyword evidence="19" id="KW-1185">Reference proteome</keyword>
<dbReference type="AlphaFoldDB" id="A0A286U414"/>
<evidence type="ECO:0000256" key="14">
    <source>
        <dbReference type="ARBA" id="ARBA00023288"/>
    </source>
</evidence>
<evidence type="ECO:0000256" key="6">
    <source>
        <dbReference type="ARBA" id="ARBA00022692"/>
    </source>
</evidence>
<protein>
    <submittedName>
        <fullName evidence="18">Periplasmic protein</fullName>
    </submittedName>
</protein>
<keyword evidence="14" id="KW-0449">Lipoprotein</keyword>
<dbReference type="RefSeq" id="WP_096896295.1">
    <property type="nucleotide sequence ID" value="NZ_BAOS01000045.1"/>
</dbReference>
<evidence type="ECO:0000256" key="4">
    <source>
        <dbReference type="ARBA" id="ARBA00022452"/>
    </source>
</evidence>
<evidence type="ECO:0000256" key="7">
    <source>
        <dbReference type="ARBA" id="ARBA00022729"/>
    </source>
</evidence>
<evidence type="ECO:0000256" key="1">
    <source>
        <dbReference type="ARBA" id="ARBA00004571"/>
    </source>
</evidence>
<evidence type="ECO:0000259" key="17">
    <source>
        <dbReference type="Pfam" id="PF22461"/>
    </source>
</evidence>
<keyword evidence="10" id="KW-0626">Porin</keyword>
<sequence length="383" mass="42510">MRKSLTRLKWQTICGLMIVCLLFSYCSCIFAQTVYNMSQHSQSTQGVPGGVGYNSNSLLGQDYLIGPGDVLDIKIFDSEDLNRTVRVGGDGYISLPLIGSIIAGGLNVSELEFNMAYEYSKKYLQNPQISVYVQEFHSKRVAVLGEVKNPQLLEMTRNSSNLLEMISLCGGVTKDAGDLIYIIRHTEQYDASGRSDDTHAVHYSNTDDRSYGRVTEDVHGSNGSWDEEDYLQARDEVITVNISELVKYQNPLSNVDILPGDMISVPPASFYFVFGEVDKPGAFQLKTNMTALQALSQAGSFSSVAKNKIKLIREDLENREKIITTLDVRRLAKGEDEDVRIIGGDVLLVGKSSFKEVRNQLLAFSNSAVTAFTTAYAYDSFRD</sequence>
<keyword evidence="7" id="KW-0732">Signal</keyword>
<dbReference type="InterPro" id="IPR003715">
    <property type="entry name" value="Poly_export_N"/>
</dbReference>
<evidence type="ECO:0000256" key="10">
    <source>
        <dbReference type="ARBA" id="ARBA00023114"/>
    </source>
</evidence>
<dbReference type="InterPro" id="IPR019554">
    <property type="entry name" value="Soluble_ligand-bd"/>
</dbReference>
<reference evidence="19" key="1">
    <citation type="journal article" date="2017" name="Environ. Microbiol. Rep.">
        <title>Genetic Diversity of Marine Anaerobic Ammonium-Oxidizing Bacteria as Revealed by Genomic and Proteomic Analyses of 'Candidatus Scalindua japonica'.</title>
        <authorList>
            <person name="Oshiki M."/>
            <person name="Mizuto K."/>
            <person name="Kimura Z."/>
            <person name="Kindaichi T."/>
            <person name="Satoh H."/>
            <person name="Okabe S."/>
        </authorList>
    </citation>
    <scope>NUCLEOTIDE SEQUENCE [LARGE SCALE GENOMIC DNA]</scope>
    <source>
        <strain evidence="19">husup-a2</strain>
    </source>
</reference>
<keyword evidence="3" id="KW-0813">Transport</keyword>
<dbReference type="InterPro" id="IPR049712">
    <property type="entry name" value="Poly_export"/>
</dbReference>
<dbReference type="Gene3D" id="3.10.560.10">
    <property type="entry name" value="Outer membrane lipoprotein wza domain like"/>
    <property type="match status" value="2"/>
</dbReference>
<dbReference type="InterPro" id="IPR054765">
    <property type="entry name" value="SLBB_dom"/>
</dbReference>
<evidence type="ECO:0000256" key="3">
    <source>
        <dbReference type="ARBA" id="ARBA00022448"/>
    </source>
</evidence>
<dbReference type="Pfam" id="PF02563">
    <property type="entry name" value="Poly_export"/>
    <property type="match status" value="1"/>
</dbReference>
<name>A0A286U414_9BACT</name>
<dbReference type="Pfam" id="PF22461">
    <property type="entry name" value="SLBB_2"/>
    <property type="match status" value="1"/>
</dbReference>
<dbReference type="GO" id="GO:0046930">
    <property type="term" value="C:pore complex"/>
    <property type="evidence" value="ECO:0007669"/>
    <property type="project" value="UniProtKB-KW"/>
</dbReference>
<dbReference type="EMBL" id="BAOS01000045">
    <property type="protein sequence ID" value="GAX62900.1"/>
    <property type="molecule type" value="Genomic_DNA"/>
</dbReference>
<keyword evidence="12" id="KW-0564">Palmitate</keyword>
<dbReference type="PANTHER" id="PTHR33619">
    <property type="entry name" value="POLYSACCHARIDE EXPORT PROTEIN GFCE-RELATED"/>
    <property type="match status" value="1"/>
</dbReference>
<feature type="domain" description="Soluble ligand binding" evidence="16">
    <location>
        <begin position="271"/>
        <end position="313"/>
    </location>
</feature>
<evidence type="ECO:0000259" key="16">
    <source>
        <dbReference type="Pfam" id="PF10531"/>
    </source>
</evidence>
<keyword evidence="11" id="KW-0472">Membrane</keyword>
<evidence type="ECO:0000256" key="13">
    <source>
        <dbReference type="ARBA" id="ARBA00023237"/>
    </source>
</evidence>
<dbReference type="GO" id="GO:0006811">
    <property type="term" value="P:monoatomic ion transport"/>
    <property type="evidence" value="ECO:0007669"/>
    <property type="project" value="UniProtKB-KW"/>
</dbReference>
<dbReference type="GO" id="GO:0009279">
    <property type="term" value="C:cell outer membrane"/>
    <property type="evidence" value="ECO:0007669"/>
    <property type="project" value="UniProtKB-SubCell"/>
</dbReference>
<evidence type="ECO:0000256" key="9">
    <source>
        <dbReference type="ARBA" id="ARBA00023065"/>
    </source>
</evidence>
<dbReference type="PANTHER" id="PTHR33619:SF3">
    <property type="entry name" value="POLYSACCHARIDE EXPORT PROTEIN GFCE-RELATED"/>
    <property type="match status" value="1"/>
</dbReference>
<keyword evidence="6" id="KW-0812">Transmembrane</keyword>
<dbReference type="Pfam" id="PF10531">
    <property type="entry name" value="SLBB"/>
    <property type="match status" value="1"/>
</dbReference>
<evidence type="ECO:0000256" key="5">
    <source>
        <dbReference type="ARBA" id="ARBA00022597"/>
    </source>
</evidence>
<accession>A0A286U414</accession>
<evidence type="ECO:0000256" key="8">
    <source>
        <dbReference type="ARBA" id="ARBA00023047"/>
    </source>
</evidence>
<feature type="domain" description="SLBB" evidence="17">
    <location>
        <begin position="139"/>
        <end position="184"/>
    </location>
</feature>
<dbReference type="GO" id="GO:0015288">
    <property type="term" value="F:porin activity"/>
    <property type="evidence" value="ECO:0007669"/>
    <property type="project" value="UniProtKB-KW"/>
</dbReference>
<evidence type="ECO:0000256" key="11">
    <source>
        <dbReference type="ARBA" id="ARBA00023136"/>
    </source>
</evidence>
<keyword evidence="9" id="KW-0406">Ion transport</keyword>
<keyword evidence="5" id="KW-0762">Sugar transport</keyword>
<organism evidence="18 19">
    <name type="scientific">Candidatus Scalindua japonica</name>
    <dbReference type="NCBI Taxonomy" id="1284222"/>
    <lineage>
        <taxon>Bacteria</taxon>
        <taxon>Pseudomonadati</taxon>
        <taxon>Planctomycetota</taxon>
        <taxon>Candidatus Brocadiia</taxon>
        <taxon>Candidatus Brocadiales</taxon>
        <taxon>Candidatus Scalinduaceae</taxon>
        <taxon>Candidatus Scalindua</taxon>
    </lineage>
</organism>
<keyword evidence="4" id="KW-1134">Transmembrane beta strand</keyword>
<gene>
    <name evidence="18" type="ORF">SCALIN_C45_0058</name>
</gene>
<comment type="similarity">
    <text evidence="2">Belongs to the BexD/CtrA/VexA family.</text>
</comment>
<evidence type="ECO:0000256" key="2">
    <source>
        <dbReference type="ARBA" id="ARBA00009450"/>
    </source>
</evidence>
<dbReference type="OrthoDB" id="9815244at2"/>
<comment type="subcellular location">
    <subcellularLocation>
        <location evidence="1">Cell outer membrane</location>
        <topology evidence="1">Multi-pass membrane protein</topology>
    </subcellularLocation>
</comment>
<keyword evidence="8" id="KW-0625">Polysaccharide transport</keyword>
<comment type="caution">
    <text evidence="18">The sequence shown here is derived from an EMBL/GenBank/DDBJ whole genome shotgun (WGS) entry which is preliminary data.</text>
</comment>
<keyword evidence="13" id="KW-0998">Cell outer membrane</keyword>
<evidence type="ECO:0000259" key="15">
    <source>
        <dbReference type="Pfam" id="PF02563"/>
    </source>
</evidence>
<evidence type="ECO:0000313" key="18">
    <source>
        <dbReference type="EMBL" id="GAX62900.1"/>
    </source>
</evidence>
<proteinExistence type="inferred from homology"/>
<dbReference type="GO" id="GO:0015159">
    <property type="term" value="F:polysaccharide transmembrane transporter activity"/>
    <property type="evidence" value="ECO:0007669"/>
    <property type="project" value="InterPro"/>
</dbReference>
<evidence type="ECO:0000313" key="19">
    <source>
        <dbReference type="Proteomes" id="UP000218542"/>
    </source>
</evidence>
<evidence type="ECO:0000256" key="12">
    <source>
        <dbReference type="ARBA" id="ARBA00023139"/>
    </source>
</evidence>
<feature type="domain" description="Polysaccharide export protein N-terminal" evidence="15">
    <location>
        <begin position="61"/>
        <end position="133"/>
    </location>
</feature>